<dbReference type="InterPro" id="IPR005693">
    <property type="entry name" value="Mce"/>
</dbReference>
<keyword evidence="1" id="KW-1133">Transmembrane helix</keyword>
<feature type="transmembrane region" description="Helical" evidence="1">
    <location>
        <begin position="15"/>
        <end position="40"/>
    </location>
</feature>
<sequence>MQRPLLRPLGEYNPFWLGLVACAVIAAIVLAALGFGLLGLGKDRYSAEFANAGGIRPGNEVRVAGMGVGEVTGAELEGDHVLVSFRIESDVELGADVLASIKLGTLLGGRYLELRPSATGSPKNNRIPLAHTTVPYDLSNVLEQATPLTEQLDEKLLHQAMDEVNKNLRGDGPKVAAALDGLGRLTDVVNSRREQIGKIIRSTDTLVTLADQRSDRLFALLGQTDTLLKALVSRRDLIRGLLSDLASLTDELRGLLKEDEPKFGPLLDNIVELSDLLKKSDSQIDHALELLAPASRYTANAFGNGPFWDVHLPYSIFPDDFLCAVGFNKGCK</sequence>
<dbReference type="EMBL" id="BAABJP010000020">
    <property type="protein sequence ID" value="GAA5160369.1"/>
    <property type="molecule type" value="Genomic_DNA"/>
</dbReference>
<dbReference type="Proteomes" id="UP001428817">
    <property type="component" value="Unassembled WGS sequence"/>
</dbReference>
<evidence type="ECO:0000313" key="5">
    <source>
        <dbReference type="Proteomes" id="UP001428817"/>
    </source>
</evidence>
<dbReference type="PANTHER" id="PTHR33371:SF18">
    <property type="entry name" value="MCE-FAMILY PROTEIN MCE3C"/>
    <property type="match status" value="1"/>
</dbReference>
<dbReference type="Pfam" id="PF11887">
    <property type="entry name" value="Mce4_CUP1"/>
    <property type="match status" value="1"/>
</dbReference>
<dbReference type="NCBIfam" id="TIGR00996">
    <property type="entry name" value="Mtu_fam_mce"/>
    <property type="match status" value="1"/>
</dbReference>
<dbReference type="InterPro" id="IPR024516">
    <property type="entry name" value="Mce_C"/>
</dbReference>
<dbReference type="RefSeq" id="WP_185060351.1">
    <property type="nucleotide sequence ID" value="NZ_BAABJP010000020.1"/>
</dbReference>
<evidence type="ECO:0000259" key="2">
    <source>
        <dbReference type="Pfam" id="PF02470"/>
    </source>
</evidence>
<dbReference type="PANTHER" id="PTHR33371">
    <property type="entry name" value="INTERMEMBRANE PHOSPHOLIPID TRANSPORT SYSTEM BINDING PROTEIN MLAD-RELATED"/>
    <property type="match status" value="1"/>
</dbReference>
<keyword evidence="1" id="KW-0472">Membrane</keyword>
<keyword evidence="1" id="KW-0812">Transmembrane</keyword>
<name>A0ABP9QE08_9PSEU</name>
<feature type="domain" description="Mce/MlaD" evidence="2">
    <location>
        <begin position="43"/>
        <end position="116"/>
    </location>
</feature>
<organism evidence="4 5">
    <name type="scientific">Pseudonocardia eucalypti</name>
    <dbReference type="NCBI Taxonomy" id="648755"/>
    <lineage>
        <taxon>Bacteria</taxon>
        <taxon>Bacillati</taxon>
        <taxon>Actinomycetota</taxon>
        <taxon>Actinomycetes</taxon>
        <taxon>Pseudonocardiales</taxon>
        <taxon>Pseudonocardiaceae</taxon>
        <taxon>Pseudonocardia</taxon>
    </lineage>
</organism>
<dbReference type="InterPro" id="IPR003399">
    <property type="entry name" value="Mce/MlaD"/>
</dbReference>
<dbReference type="InterPro" id="IPR052336">
    <property type="entry name" value="MlaD_Phospholipid_Transporter"/>
</dbReference>
<evidence type="ECO:0000256" key="1">
    <source>
        <dbReference type="SAM" id="Phobius"/>
    </source>
</evidence>
<evidence type="ECO:0000313" key="4">
    <source>
        <dbReference type="EMBL" id="GAA5160369.1"/>
    </source>
</evidence>
<feature type="domain" description="Mammalian cell entry C-terminal" evidence="3">
    <location>
        <begin position="126"/>
        <end position="305"/>
    </location>
</feature>
<comment type="caution">
    <text evidence="4">The sequence shown here is derived from an EMBL/GenBank/DDBJ whole genome shotgun (WGS) entry which is preliminary data.</text>
</comment>
<gene>
    <name evidence="4" type="ORF">GCM10023321_42910</name>
</gene>
<reference evidence="5" key="1">
    <citation type="journal article" date="2019" name="Int. J. Syst. Evol. Microbiol.">
        <title>The Global Catalogue of Microorganisms (GCM) 10K type strain sequencing project: providing services to taxonomists for standard genome sequencing and annotation.</title>
        <authorList>
            <consortium name="The Broad Institute Genomics Platform"/>
            <consortium name="The Broad Institute Genome Sequencing Center for Infectious Disease"/>
            <person name="Wu L."/>
            <person name="Ma J."/>
        </authorList>
    </citation>
    <scope>NUCLEOTIDE SEQUENCE [LARGE SCALE GENOMIC DNA]</scope>
    <source>
        <strain evidence="5">JCM 18303</strain>
    </source>
</reference>
<proteinExistence type="predicted"/>
<protein>
    <submittedName>
        <fullName evidence="4">MlaD family protein</fullName>
    </submittedName>
</protein>
<dbReference type="PROSITE" id="PS51257">
    <property type="entry name" value="PROKAR_LIPOPROTEIN"/>
    <property type="match status" value="1"/>
</dbReference>
<keyword evidence="5" id="KW-1185">Reference proteome</keyword>
<dbReference type="Pfam" id="PF02470">
    <property type="entry name" value="MlaD"/>
    <property type="match status" value="1"/>
</dbReference>
<accession>A0ABP9QE08</accession>
<evidence type="ECO:0000259" key="3">
    <source>
        <dbReference type="Pfam" id="PF11887"/>
    </source>
</evidence>
<dbReference type="PRINTS" id="PR01782">
    <property type="entry name" value="MCEVIRFACTOR"/>
</dbReference>